<feature type="domain" description="EamA" evidence="7">
    <location>
        <begin position="16"/>
        <end position="142"/>
    </location>
</feature>
<dbReference type="EMBL" id="CYRX01000031">
    <property type="protein sequence ID" value="CUH61183.1"/>
    <property type="molecule type" value="Genomic_DNA"/>
</dbReference>
<protein>
    <submittedName>
        <fullName evidence="8">Carboxylate/amino acid/amine transporter</fullName>
    </submittedName>
</protein>
<dbReference type="GO" id="GO:0016020">
    <property type="term" value="C:membrane"/>
    <property type="evidence" value="ECO:0007669"/>
    <property type="project" value="UniProtKB-SubCell"/>
</dbReference>
<keyword evidence="4 6" id="KW-1133">Transmembrane helix</keyword>
<evidence type="ECO:0000256" key="1">
    <source>
        <dbReference type="ARBA" id="ARBA00004141"/>
    </source>
</evidence>
<dbReference type="Gene3D" id="1.10.3730.20">
    <property type="match status" value="1"/>
</dbReference>
<evidence type="ECO:0000256" key="3">
    <source>
        <dbReference type="ARBA" id="ARBA00022692"/>
    </source>
</evidence>
<feature type="transmembrane region" description="Helical" evidence="6">
    <location>
        <begin position="73"/>
        <end position="94"/>
    </location>
</feature>
<gene>
    <name evidence="8" type="ORF">THS5294_02485</name>
</gene>
<dbReference type="PANTHER" id="PTHR22911">
    <property type="entry name" value="ACYL-MALONYL CONDENSING ENZYME-RELATED"/>
    <property type="match status" value="1"/>
</dbReference>
<dbReference type="PANTHER" id="PTHR22911:SF6">
    <property type="entry name" value="SOLUTE CARRIER FAMILY 35 MEMBER G1"/>
    <property type="match status" value="1"/>
</dbReference>
<feature type="transmembrane region" description="Helical" evidence="6">
    <location>
        <begin position="182"/>
        <end position="205"/>
    </location>
</feature>
<evidence type="ECO:0000256" key="6">
    <source>
        <dbReference type="SAM" id="Phobius"/>
    </source>
</evidence>
<organism evidence="8 9">
    <name type="scientific">Thalassobacter stenotrophicus</name>
    <dbReference type="NCBI Taxonomy" id="266809"/>
    <lineage>
        <taxon>Bacteria</taxon>
        <taxon>Pseudomonadati</taxon>
        <taxon>Pseudomonadota</taxon>
        <taxon>Alphaproteobacteria</taxon>
        <taxon>Rhodobacterales</taxon>
        <taxon>Roseobacteraceae</taxon>
        <taxon>Thalassobacter</taxon>
    </lineage>
</organism>
<evidence type="ECO:0000256" key="5">
    <source>
        <dbReference type="ARBA" id="ARBA00023136"/>
    </source>
</evidence>
<reference evidence="8 9" key="1">
    <citation type="submission" date="2015-09" db="EMBL/GenBank/DDBJ databases">
        <authorList>
            <consortium name="Swine Surveillance"/>
        </authorList>
    </citation>
    <scope>NUCLEOTIDE SEQUENCE [LARGE SCALE GENOMIC DNA]</scope>
    <source>
        <strain evidence="8 9">CECT 5294</strain>
    </source>
</reference>
<dbReference type="eggNOG" id="COG0697">
    <property type="taxonomic scope" value="Bacteria"/>
</dbReference>
<dbReference type="InterPro" id="IPR000620">
    <property type="entry name" value="EamA_dom"/>
</dbReference>
<proteinExistence type="inferred from homology"/>
<evidence type="ECO:0000313" key="8">
    <source>
        <dbReference type="EMBL" id="CUH61183.1"/>
    </source>
</evidence>
<feature type="transmembrane region" description="Helical" evidence="6">
    <location>
        <begin position="149"/>
        <end position="170"/>
    </location>
</feature>
<evidence type="ECO:0000259" key="7">
    <source>
        <dbReference type="Pfam" id="PF00892"/>
    </source>
</evidence>
<feature type="transmembrane region" description="Helical" evidence="6">
    <location>
        <begin position="41"/>
        <end position="61"/>
    </location>
</feature>
<name>A0A0P1F1T2_9RHOB</name>
<dbReference type="AlphaFoldDB" id="A0A0P1F1T2"/>
<evidence type="ECO:0000256" key="4">
    <source>
        <dbReference type="ARBA" id="ARBA00022989"/>
    </source>
</evidence>
<feature type="transmembrane region" description="Helical" evidence="6">
    <location>
        <begin position="12"/>
        <end position="35"/>
    </location>
</feature>
<feature type="transmembrane region" description="Helical" evidence="6">
    <location>
        <begin position="257"/>
        <end position="276"/>
    </location>
</feature>
<comment type="similarity">
    <text evidence="2">Belongs to the drug/metabolite transporter (DMT) superfamily. 10 TMS drug/metabolite exporter (DME) (TC 2.A.7.3) family.</text>
</comment>
<feature type="transmembrane region" description="Helical" evidence="6">
    <location>
        <begin position="126"/>
        <end position="143"/>
    </location>
</feature>
<sequence length="319" mass="34381">MERAFMQNRPLAAAGAILTGMAIISVIDQFLRVIAADSSLWTFHLIRSVMMWGLALAYVVWRGTPLRVVSWRGMVFRSVFLSSAMMIYFGALAFMPVAQAAAGLFTSPIWVLIFSVVFFGLRIGVWRVLAVGLGFVGILAVLSPDPATVGPLTFVPVLAGAFYAIAMISTREWCPEEGSLEMTLAGFTAMWLWGLVGVIVVGLVGPEAPAGADGFVMRGWVWPTVEVWFWLWVQAAGSLVAVMFLTRAYQLAEASYVGVFEYALLGFSALFGWLVWGEVLGWVGLIGIAMIAAGGVIIALRSRTAPEAEANAQAVSPNS</sequence>
<dbReference type="InterPro" id="IPR037185">
    <property type="entry name" value="EmrE-like"/>
</dbReference>
<feature type="transmembrane region" description="Helical" evidence="6">
    <location>
        <begin position="100"/>
        <end position="119"/>
    </location>
</feature>
<feature type="transmembrane region" description="Helical" evidence="6">
    <location>
        <begin position="225"/>
        <end position="245"/>
    </location>
</feature>
<feature type="transmembrane region" description="Helical" evidence="6">
    <location>
        <begin position="282"/>
        <end position="300"/>
    </location>
</feature>
<keyword evidence="3 6" id="KW-0812">Transmembrane</keyword>
<comment type="subcellular location">
    <subcellularLocation>
        <location evidence="1">Membrane</location>
        <topology evidence="1">Multi-pass membrane protein</topology>
    </subcellularLocation>
</comment>
<keyword evidence="5 6" id="KW-0472">Membrane</keyword>
<evidence type="ECO:0000313" key="9">
    <source>
        <dbReference type="Proteomes" id="UP000051298"/>
    </source>
</evidence>
<evidence type="ECO:0000256" key="2">
    <source>
        <dbReference type="ARBA" id="ARBA00009853"/>
    </source>
</evidence>
<dbReference type="STRING" id="266809.PM03_11600"/>
<accession>A0A0P1F1T2</accession>
<dbReference type="Proteomes" id="UP000051298">
    <property type="component" value="Unassembled WGS sequence"/>
</dbReference>
<dbReference type="Pfam" id="PF00892">
    <property type="entry name" value="EamA"/>
    <property type="match status" value="1"/>
</dbReference>
<dbReference type="SUPFAM" id="SSF103481">
    <property type="entry name" value="Multidrug resistance efflux transporter EmrE"/>
    <property type="match status" value="2"/>
</dbReference>